<dbReference type="SUPFAM" id="SSF52172">
    <property type="entry name" value="CheY-like"/>
    <property type="match status" value="1"/>
</dbReference>
<reference evidence="7 8" key="1">
    <citation type="submission" date="2019-07" db="EMBL/GenBank/DDBJ databases">
        <title>Whole genome shotgun sequence of Kocuria flava NBRC 107626.</title>
        <authorList>
            <person name="Hosoyama A."/>
            <person name="Uohara A."/>
            <person name="Ohji S."/>
            <person name="Ichikawa N."/>
        </authorList>
    </citation>
    <scope>NUCLEOTIDE SEQUENCE [LARGE SCALE GENOMIC DNA]</scope>
    <source>
        <strain evidence="7 8">NBRC 107626</strain>
    </source>
</reference>
<dbReference type="InterPro" id="IPR011006">
    <property type="entry name" value="CheY-like_superfamily"/>
</dbReference>
<dbReference type="SMART" id="SM01012">
    <property type="entry name" value="ANTAR"/>
    <property type="match status" value="1"/>
</dbReference>
<protein>
    <submittedName>
        <fullName evidence="7">Transcriptional regulator</fullName>
    </submittedName>
</protein>
<keyword evidence="4" id="KW-0804">Transcription</keyword>
<feature type="region of interest" description="Disordered" evidence="5">
    <location>
        <begin position="1"/>
        <end position="20"/>
    </location>
</feature>
<dbReference type="Gene3D" id="3.30.450.40">
    <property type="match status" value="1"/>
</dbReference>
<dbReference type="SUPFAM" id="SSF55781">
    <property type="entry name" value="GAF domain-like"/>
    <property type="match status" value="1"/>
</dbReference>
<dbReference type="InterPro" id="IPR003018">
    <property type="entry name" value="GAF"/>
</dbReference>
<evidence type="ECO:0000313" key="8">
    <source>
        <dbReference type="Proteomes" id="UP000321155"/>
    </source>
</evidence>
<dbReference type="EMBL" id="BJZR01000027">
    <property type="protein sequence ID" value="GEO91983.1"/>
    <property type="molecule type" value="Genomic_DNA"/>
</dbReference>
<dbReference type="SMART" id="SM00065">
    <property type="entry name" value="GAF"/>
    <property type="match status" value="1"/>
</dbReference>
<dbReference type="Gene3D" id="1.10.10.10">
    <property type="entry name" value="Winged helix-like DNA-binding domain superfamily/Winged helix DNA-binding domain"/>
    <property type="match status" value="1"/>
</dbReference>
<feature type="domain" description="ANTAR" evidence="6">
    <location>
        <begin position="198"/>
        <end position="259"/>
    </location>
</feature>
<sequence>MHSDAYGDRAGAAGHPAPARLPEEVADRMGAAEPRDELVAALTRLHGMLLEEPTAPGTLEQLTRITRRVVPAADAAGVSTIDADGTTITTAATDPVVETADALQYDLEEGPCLSAWASAGLQRLDDTAADTRWPAWSAAAHDLGIRSVLSAPLVHGGETLGALKVYARGPGVFSAVDEHLLALVAGTAAALLAGGRRPTAPPLLSSALHEVLAHRQLVDRATGVLMERHGTGSAAARRRLEETAAATDRTPEQVARELLGELGA</sequence>
<keyword evidence="1" id="KW-0808">Transferase</keyword>
<evidence type="ECO:0000256" key="1">
    <source>
        <dbReference type="ARBA" id="ARBA00022679"/>
    </source>
</evidence>
<dbReference type="InterPro" id="IPR005561">
    <property type="entry name" value="ANTAR"/>
</dbReference>
<dbReference type="Proteomes" id="UP000321155">
    <property type="component" value="Unassembled WGS sequence"/>
</dbReference>
<comment type="caution">
    <text evidence="7">The sequence shown here is derived from an EMBL/GenBank/DDBJ whole genome shotgun (WGS) entry which is preliminary data.</text>
</comment>
<keyword evidence="2" id="KW-0418">Kinase</keyword>
<dbReference type="PIRSF" id="PIRSF036625">
    <property type="entry name" value="GAF_ANTAR"/>
    <property type="match status" value="1"/>
</dbReference>
<evidence type="ECO:0000256" key="5">
    <source>
        <dbReference type="SAM" id="MobiDB-lite"/>
    </source>
</evidence>
<dbReference type="PROSITE" id="PS50921">
    <property type="entry name" value="ANTAR"/>
    <property type="match status" value="1"/>
</dbReference>
<evidence type="ECO:0000256" key="2">
    <source>
        <dbReference type="ARBA" id="ARBA00022777"/>
    </source>
</evidence>
<dbReference type="Pfam" id="PF03861">
    <property type="entry name" value="ANTAR"/>
    <property type="match status" value="1"/>
</dbReference>
<dbReference type="InterPro" id="IPR029016">
    <property type="entry name" value="GAF-like_dom_sf"/>
</dbReference>
<gene>
    <name evidence="7" type="ORF">KFL01_12890</name>
</gene>
<name>A0ABQ0X2X1_9MICC</name>
<keyword evidence="8" id="KW-1185">Reference proteome</keyword>
<dbReference type="Pfam" id="PF13185">
    <property type="entry name" value="GAF_2"/>
    <property type="match status" value="1"/>
</dbReference>
<proteinExistence type="predicted"/>
<keyword evidence="3" id="KW-0805">Transcription regulation</keyword>
<evidence type="ECO:0000256" key="4">
    <source>
        <dbReference type="ARBA" id="ARBA00023163"/>
    </source>
</evidence>
<evidence type="ECO:0000313" key="7">
    <source>
        <dbReference type="EMBL" id="GEO91983.1"/>
    </source>
</evidence>
<organism evidence="7 8">
    <name type="scientific">Kocuria flava</name>
    <dbReference type="NCBI Taxonomy" id="446860"/>
    <lineage>
        <taxon>Bacteria</taxon>
        <taxon>Bacillati</taxon>
        <taxon>Actinomycetota</taxon>
        <taxon>Actinomycetes</taxon>
        <taxon>Micrococcales</taxon>
        <taxon>Micrococcaceae</taxon>
        <taxon>Kocuria</taxon>
    </lineage>
</organism>
<evidence type="ECO:0000259" key="6">
    <source>
        <dbReference type="PROSITE" id="PS50921"/>
    </source>
</evidence>
<dbReference type="InterPro" id="IPR012074">
    <property type="entry name" value="GAF_ANTAR"/>
</dbReference>
<feature type="compositionally biased region" description="Low complexity" evidence="5">
    <location>
        <begin position="9"/>
        <end position="20"/>
    </location>
</feature>
<evidence type="ECO:0000256" key="3">
    <source>
        <dbReference type="ARBA" id="ARBA00023015"/>
    </source>
</evidence>
<accession>A0ABQ0X2X1</accession>
<dbReference type="InterPro" id="IPR036388">
    <property type="entry name" value="WH-like_DNA-bd_sf"/>
</dbReference>